<organism evidence="1 2">
    <name type="scientific">Porites lobata</name>
    <dbReference type="NCBI Taxonomy" id="104759"/>
    <lineage>
        <taxon>Eukaryota</taxon>
        <taxon>Metazoa</taxon>
        <taxon>Cnidaria</taxon>
        <taxon>Anthozoa</taxon>
        <taxon>Hexacorallia</taxon>
        <taxon>Scleractinia</taxon>
        <taxon>Fungiina</taxon>
        <taxon>Poritidae</taxon>
        <taxon>Porites</taxon>
    </lineage>
</organism>
<gene>
    <name evidence="1" type="ORF">PLOB_00000068</name>
</gene>
<dbReference type="EMBL" id="CALNXK010000001">
    <property type="protein sequence ID" value="CAH3032217.1"/>
    <property type="molecule type" value="Genomic_DNA"/>
</dbReference>
<accession>A0ABN8MSC4</accession>
<keyword evidence="2" id="KW-1185">Reference proteome</keyword>
<reference evidence="1 2" key="1">
    <citation type="submission" date="2022-05" db="EMBL/GenBank/DDBJ databases">
        <authorList>
            <consortium name="Genoscope - CEA"/>
            <person name="William W."/>
        </authorList>
    </citation>
    <scope>NUCLEOTIDE SEQUENCE [LARGE SCALE GENOMIC DNA]</scope>
</reference>
<comment type="caution">
    <text evidence="1">The sequence shown here is derived from an EMBL/GenBank/DDBJ whole genome shotgun (WGS) entry which is preliminary data.</text>
</comment>
<evidence type="ECO:0000313" key="2">
    <source>
        <dbReference type="Proteomes" id="UP001159405"/>
    </source>
</evidence>
<protein>
    <submittedName>
        <fullName evidence="1">Uncharacterized protein</fullName>
    </submittedName>
</protein>
<dbReference type="Proteomes" id="UP001159405">
    <property type="component" value="Unassembled WGS sequence"/>
</dbReference>
<name>A0ABN8MSC4_9CNID</name>
<sequence>MPHADIFHLHVKSKKEVFAEKPERLSISDSTLYKLWDSRVKIPTKCQGLRKKCFECGKMLQQ</sequence>
<proteinExistence type="predicted"/>
<evidence type="ECO:0000313" key="1">
    <source>
        <dbReference type="EMBL" id="CAH3032217.1"/>
    </source>
</evidence>